<protein>
    <submittedName>
        <fullName evidence="3">Uncharacterized protein</fullName>
    </submittedName>
</protein>
<name>A0A2B7Z208_POLH7</name>
<feature type="coiled-coil region" evidence="1">
    <location>
        <begin position="352"/>
        <end position="379"/>
    </location>
</feature>
<evidence type="ECO:0000313" key="3">
    <source>
        <dbReference type="EMBL" id="PGH27112.1"/>
    </source>
</evidence>
<sequence length="515" mass="58948">MADSGGRDDASKQSQRSHPQDRDEENPFIAFRRYADEQFSSLLHSVIGLPSMYSTPLARDWPAFDDEDSSRTVFRRQRISDNDRGLWPDNDDQEDKDQRTDGYERNCRRSQREFDDWWIENRRHSPPIFPSSMFDSPLEHLWPFEPTPLFHDFSRLHSPFAFDFMSALNSPGWPIRYILFSPYSPLHLERQQRLCAKANENVFSSLFSTMTPSSEHDYTKEPRWREAFEDLLRIENGKPMLEAGSDATKKGIAAKDWISGMINRGSLGDHWKHVHKENGNKGDYFTYTNDRGRPGIKNTNHTAQISEAESTSNEDHSFTELDLYDAFLNRVNEPGKDDSDERSMSPLLSMIFEEQKRQRQELQEQRRRWKQLVSAARDEGFDEVDSHLGELSESTVMSPPGQLDTEDSLTTKVNAVTSATPTESRNPASSIISTITNTERRVLPDGSTQTRVVRTKRFADGTEERTETVHKANENQLVLGKAGATTGDGDLEQAVEPQDKANKGANQAGGWFWKD</sequence>
<gene>
    <name evidence="3" type="ORF">AJ80_01068</name>
</gene>
<evidence type="ECO:0000256" key="1">
    <source>
        <dbReference type="SAM" id="Coils"/>
    </source>
</evidence>
<feature type="region of interest" description="Disordered" evidence="2">
    <location>
        <begin position="1"/>
        <end position="28"/>
    </location>
</feature>
<dbReference type="EMBL" id="PDNA01000009">
    <property type="protein sequence ID" value="PGH27112.1"/>
    <property type="molecule type" value="Genomic_DNA"/>
</dbReference>
<organism evidence="3 4">
    <name type="scientific">Polytolypa hystricis (strain UAMH7299)</name>
    <dbReference type="NCBI Taxonomy" id="1447883"/>
    <lineage>
        <taxon>Eukaryota</taxon>
        <taxon>Fungi</taxon>
        <taxon>Dikarya</taxon>
        <taxon>Ascomycota</taxon>
        <taxon>Pezizomycotina</taxon>
        <taxon>Eurotiomycetes</taxon>
        <taxon>Eurotiomycetidae</taxon>
        <taxon>Onygenales</taxon>
        <taxon>Onygenales incertae sedis</taxon>
        <taxon>Polytolypa</taxon>
    </lineage>
</organism>
<feature type="region of interest" description="Disordered" evidence="2">
    <location>
        <begin position="82"/>
        <end position="103"/>
    </location>
</feature>
<dbReference type="OrthoDB" id="4586300at2759"/>
<feature type="compositionally biased region" description="Basic and acidic residues" evidence="2">
    <location>
        <begin position="1"/>
        <end position="11"/>
    </location>
</feature>
<accession>A0A2B7Z208</accession>
<comment type="caution">
    <text evidence="3">The sequence shown here is derived from an EMBL/GenBank/DDBJ whole genome shotgun (WGS) entry which is preliminary data.</text>
</comment>
<evidence type="ECO:0000313" key="4">
    <source>
        <dbReference type="Proteomes" id="UP000224634"/>
    </source>
</evidence>
<proteinExistence type="predicted"/>
<reference evidence="3 4" key="1">
    <citation type="submission" date="2017-10" db="EMBL/GenBank/DDBJ databases">
        <title>Comparative genomics in systemic dimorphic fungi from Ajellomycetaceae.</title>
        <authorList>
            <person name="Munoz J.F."/>
            <person name="Mcewen J.G."/>
            <person name="Clay O.K."/>
            <person name="Cuomo C.A."/>
        </authorList>
    </citation>
    <scope>NUCLEOTIDE SEQUENCE [LARGE SCALE GENOMIC DNA]</scope>
    <source>
        <strain evidence="3 4">UAMH7299</strain>
    </source>
</reference>
<keyword evidence="4" id="KW-1185">Reference proteome</keyword>
<dbReference type="AlphaFoldDB" id="A0A2B7Z208"/>
<keyword evidence="1" id="KW-0175">Coiled coil</keyword>
<dbReference type="Proteomes" id="UP000224634">
    <property type="component" value="Unassembled WGS sequence"/>
</dbReference>
<feature type="region of interest" description="Disordered" evidence="2">
    <location>
        <begin position="477"/>
        <end position="515"/>
    </location>
</feature>
<evidence type="ECO:0000256" key="2">
    <source>
        <dbReference type="SAM" id="MobiDB-lite"/>
    </source>
</evidence>
<dbReference type="STRING" id="1447883.A0A2B7Z208"/>